<keyword evidence="1" id="KW-0732">Signal</keyword>
<dbReference type="Proteomes" id="UP001360953">
    <property type="component" value="Unassembled WGS sequence"/>
</dbReference>
<evidence type="ECO:0000313" key="3">
    <source>
        <dbReference type="Proteomes" id="UP001360953"/>
    </source>
</evidence>
<feature type="chain" id="PRO_5046852922" evidence="1">
    <location>
        <begin position="26"/>
        <end position="229"/>
    </location>
</feature>
<evidence type="ECO:0000256" key="1">
    <source>
        <dbReference type="SAM" id="SignalP"/>
    </source>
</evidence>
<organism evidence="2 3">
    <name type="scientific">Phyllosticta citribraziliensis</name>
    <dbReference type="NCBI Taxonomy" id="989973"/>
    <lineage>
        <taxon>Eukaryota</taxon>
        <taxon>Fungi</taxon>
        <taxon>Dikarya</taxon>
        <taxon>Ascomycota</taxon>
        <taxon>Pezizomycotina</taxon>
        <taxon>Dothideomycetes</taxon>
        <taxon>Dothideomycetes incertae sedis</taxon>
        <taxon>Botryosphaeriales</taxon>
        <taxon>Phyllostictaceae</taxon>
        <taxon>Phyllosticta</taxon>
    </lineage>
</organism>
<gene>
    <name evidence="2" type="ORF">J3D65DRAFT_153346</name>
</gene>
<dbReference type="EMBL" id="JBBPEH010000014">
    <property type="protein sequence ID" value="KAK7530344.1"/>
    <property type="molecule type" value="Genomic_DNA"/>
</dbReference>
<feature type="signal peptide" evidence="1">
    <location>
        <begin position="1"/>
        <end position="25"/>
    </location>
</feature>
<comment type="caution">
    <text evidence="2">The sequence shown here is derived from an EMBL/GenBank/DDBJ whole genome shotgun (WGS) entry which is preliminary data.</text>
</comment>
<protein>
    <submittedName>
        <fullName evidence="2">Uncharacterized protein</fullName>
    </submittedName>
</protein>
<proteinExistence type="predicted"/>
<evidence type="ECO:0000313" key="2">
    <source>
        <dbReference type="EMBL" id="KAK7530344.1"/>
    </source>
</evidence>
<reference evidence="2 3" key="1">
    <citation type="submission" date="2024-04" db="EMBL/GenBank/DDBJ databases">
        <title>Phyllosticta paracitricarpa is synonymous to the EU quarantine fungus P. citricarpa based on phylogenomic analyses.</title>
        <authorList>
            <consortium name="Lawrence Berkeley National Laboratory"/>
            <person name="Van ingen-buijs V.A."/>
            <person name="Van westerhoven A.C."/>
            <person name="Haridas S."/>
            <person name="Skiadas P."/>
            <person name="Martin F."/>
            <person name="Groenewald J.Z."/>
            <person name="Crous P.W."/>
            <person name="Seidl M.F."/>
        </authorList>
    </citation>
    <scope>NUCLEOTIDE SEQUENCE [LARGE SCALE GENOMIC DNA]</scope>
    <source>
        <strain evidence="2 3">CPC 17464</strain>
    </source>
</reference>
<accession>A0ABR1L6K2</accession>
<keyword evidence="3" id="KW-1185">Reference proteome</keyword>
<dbReference type="GeneID" id="92027015"/>
<dbReference type="RefSeq" id="XP_066650583.1">
    <property type="nucleotide sequence ID" value="XM_066794109.1"/>
</dbReference>
<name>A0ABR1L6K2_9PEZI</name>
<sequence>MASTAHVAWVWSDIAVCLLIKTLQAQRREHKRVGRPRETRQTCCCASEERSASCMAPGGNEMRCRPVFKYPLFWNSFTLWDDSTAPWSRKDRSCASLRSKHSGAAQNVCREHHVFSGGALTRPWPRSGSEGPAAGRRSVGLIDGKVMEACPDCQLAVQPKGRRSSLDLVSQALEGRGCSLGGRATAGKLQEFCSGGQSLALSEQAKSGTVEREPKLPVVHGVTGVDGMM</sequence>